<reference evidence="1 3" key="1">
    <citation type="journal article" date="2011" name="Nature">
        <title>The Medicago genome provides insight into the evolution of rhizobial symbioses.</title>
        <authorList>
            <person name="Young N.D."/>
            <person name="Debelle F."/>
            <person name="Oldroyd G.E."/>
            <person name="Geurts R."/>
            <person name="Cannon S.B."/>
            <person name="Udvardi M.K."/>
            <person name="Benedito V.A."/>
            <person name="Mayer K.F."/>
            <person name="Gouzy J."/>
            <person name="Schoof H."/>
            <person name="Van de Peer Y."/>
            <person name="Proost S."/>
            <person name="Cook D.R."/>
            <person name="Meyers B.C."/>
            <person name="Spannagl M."/>
            <person name="Cheung F."/>
            <person name="De Mita S."/>
            <person name="Krishnakumar V."/>
            <person name="Gundlach H."/>
            <person name="Zhou S."/>
            <person name="Mudge J."/>
            <person name="Bharti A.K."/>
            <person name="Murray J.D."/>
            <person name="Naoumkina M.A."/>
            <person name="Rosen B."/>
            <person name="Silverstein K.A."/>
            <person name="Tang H."/>
            <person name="Rombauts S."/>
            <person name="Zhao P.X."/>
            <person name="Zhou P."/>
            <person name="Barbe V."/>
            <person name="Bardou P."/>
            <person name="Bechner M."/>
            <person name="Bellec A."/>
            <person name="Berger A."/>
            <person name="Berges H."/>
            <person name="Bidwell S."/>
            <person name="Bisseling T."/>
            <person name="Choisne N."/>
            <person name="Couloux A."/>
            <person name="Denny R."/>
            <person name="Deshpande S."/>
            <person name="Dai X."/>
            <person name="Doyle J.J."/>
            <person name="Dudez A.M."/>
            <person name="Farmer A.D."/>
            <person name="Fouteau S."/>
            <person name="Franken C."/>
            <person name="Gibelin C."/>
            <person name="Gish J."/>
            <person name="Goldstein S."/>
            <person name="Gonzalez A.J."/>
            <person name="Green P.J."/>
            <person name="Hallab A."/>
            <person name="Hartog M."/>
            <person name="Hua A."/>
            <person name="Humphray S.J."/>
            <person name="Jeong D.H."/>
            <person name="Jing Y."/>
            <person name="Jocker A."/>
            <person name="Kenton S.M."/>
            <person name="Kim D.J."/>
            <person name="Klee K."/>
            <person name="Lai H."/>
            <person name="Lang C."/>
            <person name="Lin S."/>
            <person name="Macmil S.L."/>
            <person name="Magdelenat G."/>
            <person name="Matthews L."/>
            <person name="McCorrison J."/>
            <person name="Monaghan E.L."/>
            <person name="Mun J.H."/>
            <person name="Najar F.Z."/>
            <person name="Nicholson C."/>
            <person name="Noirot C."/>
            <person name="O'Bleness M."/>
            <person name="Paule C.R."/>
            <person name="Poulain J."/>
            <person name="Prion F."/>
            <person name="Qin B."/>
            <person name="Qu C."/>
            <person name="Retzel E.F."/>
            <person name="Riddle C."/>
            <person name="Sallet E."/>
            <person name="Samain S."/>
            <person name="Samson N."/>
            <person name="Sanders I."/>
            <person name="Saurat O."/>
            <person name="Scarpelli C."/>
            <person name="Schiex T."/>
            <person name="Segurens B."/>
            <person name="Severin A.J."/>
            <person name="Sherrier D.J."/>
            <person name="Shi R."/>
            <person name="Sims S."/>
            <person name="Singer S.R."/>
            <person name="Sinharoy S."/>
            <person name="Sterck L."/>
            <person name="Viollet A."/>
            <person name="Wang B.B."/>
            <person name="Wang K."/>
            <person name="Wang M."/>
            <person name="Wang X."/>
            <person name="Warfsmann J."/>
            <person name="Weissenbach J."/>
            <person name="White D.D."/>
            <person name="White J.D."/>
            <person name="Wiley G.B."/>
            <person name="Wincker P."/>
            <person name="Xing Y."/>
            <person name="Yang L."/>
            <person name="Yao Z."/>
            <person name="Ying F."/>
            <person name="Zhai J."/>
            <person name="Zhou L."/>
            <person name="Zuber A."/>
            <person name="Denarie J."/>
            <person name="Dixon R.A."/>
            <person name="May G.D."/>
            <person name="Schwartz D.C."/>
            <person name="Rogers J."/>
            <person name="Quetier F."/>
            <person name="Town C.D."/>
            <person name="Roe B.A."/>
        </authorList>
    </citation>
    <scope>NUCLEOTIDE SEQUENCE [LARGE SCALE GENOMIC DNA]</scope>
    <source>
        <strain evidence="1">A17</strain>
        <strain evidence="2 3">cv. Jemalong A17</strain>
    </source>
</reference>
<evidence type="ECO:0000313" key="1">
    <source>
        <dbReference type="EMBL" id="AES87682.1"/>
    </source>
</evidence>
<reference evidence="1 3" key="2">
    <citation type="journal article" date="2014" name="BMC Genomics">
        <title>An improved genome release (version Mt4.0) for the model legume Medicago truncatula.</title>
        <authorList>
            <person name="Tang H."/>
            <person name="Krishnakumar V."/>
            <person name="Bidwell S."/>
            <person name="Rosen B."/>
            <person name="Chan A."/>
            <person name="Zhou S."/>
            <person name="Gentzbittel L."/>
            <person name="Childs K.L."/>
            <person name="Yandell M."/>
            <person name="Gundlach H."/>
            <person name="Mayer K.F."/>
            <person name="Schwartz D.C."/>
            <person name="Town C.D."/>
        </authorList>
    </citation>
    <scope>GENOME REANNOTATION</scope>
    <source>
        <strain evidence="2 3">cv. Jemalong A17</strain>
    </source>
</reference>
<sequence>MVGDPINGKLKVGGSMDGGGSDTILEIVVGLNIKKRATRCTRAPAYAGSGKGFRHLVYCTQSYPVLHKRLFSGLEPVTFQSHDNNFTSCAKVTPLWLDLT</sequence>
<name>G7JN45_MEDTR</name>
<accession>G7JN45</accession>
<protein>
    <submittedName>
        <fullName evidence="1 2">Uncharacterized protein</fullName>
    </submittedName>
</protein>
<dbReference type="EMBL" id="CM001220">
    <property type="protein sequence ID" value="AES87682.1"/>
    <property type="molecule type" value="Genomic_DNA"/>
</dbReference>
<proteinExistence type="predicted"/>
<reference evidence="2" key="3">
    <citation type="submission" date="2015-04" db="UniProtKB">
        <authorList>
            <consortium name="EnsemblPlants"/>
        </authorList>
    </citation>
    <scope>IDENTIFICATION</scope>
    <source>
        <strain evidence="2">cv. Jemalong A17</strain>
    </source>
</reference>
<gene>
    <name evidence="1" type="ordered locus">MTR_4g032170</name>
</gene>
<evidence type="ECO:0000313" key="2">
    <source>
        <dbReference type="EnsemblPlants" id="AES87682"/>
    </source>
</evidence>
<dbReference type="HOGENOM" id="CLU_2310226_0_0_1"/>
<keyword evidence="3" id="KW-1185">Reference proteome</keyword>
<dbReference type="EnsemblPlants" id="AES87682">
    <property type="protein sequence ID" value="AES87682"/>
    <property type="gene ID" value="MTR_4g032170"/>
</dbReference>
<dbReference type="Proteomes" id="UP000002051">
    <property type="component" value="Chromosome 4"/>
</dbReference>
<organism evidence="1 3">
    <name type="scientific">Medicago truncatula</name>
    <name type="common">Barrel medic</name>
    <name type="synonym">Medicago tribuloides</name>
    <dbReference type="NCBI Taxonomy" id="3880"/>
    <lineage>
        <taxon>Eukaryota</taxon>
        <taxon>Viridiplantae</taxon>
        <taxon>Streptophyta</taxon>
        <taxon>Embryophyta</taxon>
        <taxon>Tracheophyta</taxon>
        <taxon>Spermatophyta</taxon>
        <taxon>Magnoliopsida</taxon>
        <taxon>eudicotyledons</taxon>
        <taxon>Gunneridae</taxon>
        <taxon>Pentapetalae</taxon>
        <taxon>rosids</taxon>
        <taxon>fabids</taxon>
        <taxon>Fabales</taxon>
        <taxon>Fabaceae</taxon>
        <taxon>Papilionoideae</taxon>
        <taxon>50 kb inversion clade</taxon>
        <taxon>NPAAA clade</taxon>
        <taxon>Hologalegina</taxon>
        <taxon>IRL clade</taxon>
        <taxon>Trifolieae</taxon>
        <taxon>Medicago</taxon>
    </lineage>
</organism>
<dbReference type="PaxDb" id="3880-AES87682"/>
<evidence type="ECO:0000313" key="3">
    <source>
        <dbReference type="Proteomes" id="UP000002051"/>
    </source>
</evidence>
<dbReference type="AlphaFoldDB" id="G7JN45"/>